<dbReference type="PANTHER" id="PTHR45737:SF6">
    <property type="entry name" value="VON WILLEBRAND FACTOR A DOMAIN-CONTAINING PROTEIN 5A"/>
    <property type="match status" value="1"/>
</dbReference>
<keyword evidence="2" id="KW-0653">Protein transport</keyword>
<feature type="domain" description="VIT" evidence="5">
    <location>
        <begin position="22"/>
        <end position="153"/>
    </location>
</feature>
<dbReference type="EMBL" id="JAULSY010000182">
    <property type="protein sequence ID" value="KAK0659476.1"/>
    <property type="molecule type" value="Genomic_DNA"/>
</dbReference>
<dbReference type="Pfam" id="PF13634">
    <property type="entry name" value="Nucleoporin_FG"/>
    <property type="match status" value="1"/>
</dbReference>
<feature type="region of interest" description="Disordered" evidence="3">
    <location>
        <begin position="805"/>
        <end position="831"/>
    </location>
</feature>
<dbReference type="GO" id="GO:0005643">
    <property type="term" value="C:nuclear pore"/>
    <property type="evidence" value="ECO:0007669"/>
    <property type="project" value="UniProtKB-SubCell"/>
</dbReference>
<dbReference type="SUPFAM" id="SSF53300">
    <property type="entry name" value="vWA-like"/>
    <property type="match status" value="1"/>
</dbReference>
<comment type="subcellular location">
    <subcellularLocation>
        <location evidence="1">Nucleus</location>
        <location evidence="1">Nuclear pore complex</location>
    </subcellularLocation>
</comment>
<keyword evidence="2" id="KW-0813">Transport</keyword>
<dbReference type="PANTHER" id="PTHR45737">
    <property type="entry name" value="VON WILLEBRAND FACTOR A DOMAIN-CONTAINING PROTEIN 5A"/>
    <property type="match status" value="1"/>
</dbReference>
<dbReference type="Gene3D" id="3.40.50.410">
    <property type="entry name" value="von Willebrand factor, type A domain"/>
    <property type="match status" value="1"/>
</dbReference>
<dbReference type="SMART" id="SM00609">
    <property type="entry name" value="VIT"/>
    <property type="match status" value="1"/>
</dbReference>
<evidence type="ECO:0000256" key="3">
    <source>
        <dbReference type="SAM" id="MobiDB-lite"/>
    </source>
</evidence>
<dbReference type="InterPro" id="IPR025574">
    <property type="entry name" value="Nucleoporin_FG_rpt"/>
</dbReference>
<name>A0AA39YVN6_9PEZI</name>
<sequence>MSLFGYQQRWTGQENHITHVCGFYHTFHDKPGRQFLAPLTINAHATIIASTSRTTLTQTFRSPSSSVKELKYAFPLYEGVSVVGFVCTINNDRVIRGVVKERSQARQTFDKAVAQGQVAGLLEQSFEASDVFTTTVGNIPADASLKVEITYLGELKHDAQVDGIRFTIPTSIAPRYGNYPGDLHNTMQFGASRGISITVDAEMPNGVQIKSVQSPSHPIAVTVGNTSVGAAKGTEMSLQKASATLSLGTAELDKDFILHVVATNTANPVAVLETHPTIPNHRALMATLVPKFNLPSSKPEIVFVCDRSGSMGEGKRIPNLKTALRLFLKSLPLGVKFNICSFGSRWDFMFPEGSRTYDASSLADATQYVEGISANYGGTEMRMPLQDTFQRRYKDMDLEVFMLTDGEIWDQEHVFNMINTHVAESEGAIRVFSLGIGNDVSHALIEGIAQAGNGFSQSVADDESMNSKVIRMLKASLTPHVKDYTLEIKYGKEDSGSTTEVDDDFELVERVEDALVVDVAEAESETTKAEQAPKKTISLFDDAVDFDTEMTEPGLDTSAGGKYSHVPKVPEPKILQAPFVIPPLFPFSRTSVYLLLSPEASRRTPKSVVLRGTCPSGPLELEIPVTILAQPGETIHQLAARKAVKELEEGRGWIYHAKDSKEKAGILLRTKHFGRFSDMVEREAVRLGVQYQVGGKWCSFVAVEKGEKAKVSHMSPESEATPVEREVSFGGQHAKHAGIPRKVQARTGPVFNSGARGGAVSFGARPAYTMQAAGFGFGASQPPSSTGGLFGAVQSTTGGLFGSSSPPGGGLFGNASAPPPPPPPGGGFGASACSAPSASLFGSARNISVPAPAPGGGLFGNPSPSSDRCKVAASSPFGAPVPRTATTKPAVAPYRWTPAPSADKGPTVYVTANMLAQYEQEMNQAATMPLPDEDDIDDELSTPREHFSSAPQQKKPESSMIAGRTTDKLEAIVALQQFSGEWKGTEELLMLLELDKQTVAAKIKDLGLVDKGDDVIATALVLAYLESQLGERKDEWEMMAEKAKLWLKDQGVDFEALL</sequence>
<feature type="region of interest" description="Disordered" evidence="3">
    <location>
        <begin position="855"/>
        <end position="875"/>
    </location>
</feature>
<dbReference type="Proteomes" id="UP001174997">
    <property type="component" value="Unassembled WGS sequence"/>
</dbReference>
<keyword evidence="7" id="KW-1185">Reference proteome</keyword>
<dbReference type="Pfam" id="PF08487">
    <property type="entry name" value="VIT"/>
    <property type="match status" value="1"/>
</dbReference>
<accession>A0AA39YVN6</accession>
<keyword evidence="2" id="KW-0509">mRNA transport</keyword>
<gene>
    <name evidence="6" type="ORF">QBC41DRAFT_331469</name>
</gene>
<keyword evidence="2" id="KW-0811">Translocation</keyword>
<evidence type="ECO:0000259" key="5">
    <source>
        <dbReference type="PROSITE" id="PS51468"/>
    </source>
</evidence>
<feature type="domain" description="VWFA" evidence="4">
    <location>
        <begin position="300"/>
        <end position="481"/>
    </location>
</feature>
<evidence type="ECO:0000256" key="1">
    <source>
        <dbReference type="ARBA" id="ARBA00004567"/>
    </source>
</evidence>
<protein>
    <submittedName>
        <fullName evidence="6">von Willebrand factor type A domain-containing protein</fullName>
    </submittedName>
</protein>
<organism evidence="6 7">
    <name type="scientific">Cercophora samala</name>
    <dbReference type="NCBI Taxonomy" id="330535"/>
    <lineage>
        <taxon>Eukaryota</taxon>
        <taxon>Fungi</taxon>
        <taxon>Dikarya</taxon>
        <taxon>Ascomycota</taxon>
        <taxon>Pezizomycotina</taxon>
        <taxon>Sordariomycetes</taxon>
        <taxon>Sordariomycetidae</taxon>
        <taxon>Sordariales</taxon>
        <taxon>Lasiosphaeriaceae</taxon>
        <taxon>Cercophora</taxon>
    </lineage>
</organism>
<dbReference type="InterPro" id="IPR013694">
    <property type="entry name" value="VIT"/>
</dbReference>
<dbReference type="AlphaFoldDB" id="A0AA39YVN6"/>
<evidence type="ECO:0000256" key="2">
    <source>
        <dbReference type="ARBA" id="ARBA00023132"/>
    </source>
</evidence>
<dbReference type="SMART" id="SM00327">
    <property type="entry name" value="VWA"/>
    <property type="match status" value="1"/>
</dbReference>
<keyword evidence="2" id="KW-0906">Nuclear pore complex</keyword>
<evidence type="ECO:0000313" key="6">
    <source>
        <dbReference type="EMBL" id="KAK0659476.1"/>
    </source>
</evidence>
<dbReference type="PROSITE" id="PS51468">
    <property type="entry name" value="VIT"/>
    <property type="match status" value="1"/>
</dbReference>
<evidence type="ECO:0000259" key="4">
    <source>
        <dbReference type="PROSITE" id="PS50234"/>
    </source>
</evidence>
<dbReference type="InterPro" id="IPR002035">
    <property type="entry name" value="VWF_A"/>
</dbReference>
<evidence type="ECO:0000313" key="7">
    <source>
        <dbReference type="Proteomes" id="UP001174997"/>
    </source>
</evidence>
<dbReference type="Pfam" id="PF13768">
    <property type="entry name" value="VWA_3"/>
    <property type="match status" value="1"/>
</dbReference>
<reference evidence="6" key="1">
    <citation type="submission" date="2023-06" db="EMBL/GenBank/DDBJ databases">
        <title>Genome-scale phylogeny and comparative genomics of the fungal order Sordariales.</title>
        <authorList>
            <consortium name="Lawrence Berkeley National Laboratory"/>
            <person name="Hensen N."/>
            <person name="Bonometti L."/>
            <person name="Westerberg I."/>
            <person name="Brannstrom I.O."/>
            <person name="Guillou S."/>
            <person name="Cros-Aarteil S."/>
            <person name="Calhoun S."/>
            <person name="Haridas S."/>
            <person name="Kuo A."/>
            <person name="Mondo S."/>
            <person name="Pangilinan J."/>
            <person name="Riley R."/>
            <person name="Labutti K."/>
            <person name="Andreopoulos B."/>
            <person name="Lipzen A."/>
            <person name="Chen C."/>
            <person name="Yanf M."/>
            <person name="Daum C."/>
            <person name="Ng V."/>
            <person name="Clum A."/>
            <person name="Steindorff A."/>
            <person name="Ohm R."/>
            <person name="Martin F."/>
            <person name="Silar P."/>
            <person name="Natvig D."/>
            <person name="Lalanne C."/>
            <person name="Gautier V."/>
            <person name="Ament-Velasquez S.L."/>
            <person name="Kruys A."/>
            <person name="Hutchinson M.I."/>
            <person name="Powell A.J."/>
            <person name="Barry K."/>
            <person name="Miller A.N."/>
            <person name="Grigoriev I.V."/>
            <person name="Debuchy R."/>
            <person name="Gladieux P."/>
            <person name="Thoren M.H."/>
            <person name="Johannesson H."/>
        </authorList>
    </citation>
    <scope>NUCLEOTIDE SEQUENCE</scope>
    <source>
        <strain evidence="6">CBS 307.81</strain>
    </source>
</reference>
<dbReference type="InterPro" id="IPR036465">
    <property type="entry name" value="vWFA_dom_sf"/>
</dbReference>
<dbReference type="PROSITE" id="PS50234">
    <property type="entry name" value="VWFA"/>
    <property type="match status" value="1"/>
</dbReference>
<keyword evidence="2" id="KW-0539">Nucleus</keyword>
<proteinExistence type="predicted"/>
<feature type="region of interest" description="Disordered" evidence="3">
    <location>
        <begin position="932"/>
        <end position="959"/>
    </location>
</feature>
<comment type="caution">
    <text evidence="6">The sequence shown here is derived from an EMBL/GenBank/DDBJ whole genome shotgun (WGS) entry which is preliminary data.</text>
</comment>